<dbReference type="InterPro" id="IPR013216">
    <property type="entry name" value="Methyltransf_11"/>
</dbReference>
<sequence length="284" mass="30802">MPRYTVCPVDDAAELNRARWDELARLHGQDDYYDVAGFLAGRCMLSAREREEMAAAVGSVSGVDLLHVQCHFGLGTLSWARLGARVTGLDFSPVAVERARSLATTAGIDARFVQADAQRLPADLAGSFDVVFASYGVLSWIADVTAWMSAAATALRSGGVLVLVDGHPLTQMIDSVDPVRFDFPHQGGAAHRLRSTAFYASSATRLETTETVQYPHGLGEIVTAAADAGLRVEALTEYLDADGPEGREEQMVRGQDDRWRLILTGQPVPVQYSLRATLKDEHVQ</sequence>
<keyword evidence="3" id="KW-1185">Reference proteome</keyword>
<reference evidence="3" key="1">
    <citation type="submission" date="2016-02" db="EMBL/GenBank/DDBJ databases">
        <authorList>
            <person name="Wibberg D."/>
        </authorList>
    </citation>
    <scope>NUCLEOTIDE SEQUENCE [LARGE SCALE GENOMIC DNA]</scope>
</reference>
<dbReference type="GO" id="GO:0008757">
    <property type="term" value="F:S-adenosylmethionine-dependent methyltransferase activity"/>
    <property type="evidence" value="ECO:0007669"/>
    <property type="project" value="InterPro"/>
</dbReference>
<dbReference type="EMBL" id="FLUV01002423">
    <property type="protein sequence ID" value="SBW28693.1"/>
    <property type="molecule type" value="Genomic_DNA"/>
</dbReference>
<evidence type="ECO:0000313" key="3">
    <source>
        <dbReference type="Proteomes" id="UP000199013"/>
    </source>
</evidence>
<dbReference type="Proteomes" id="UP000199013">
    <property type="component" value="Unassembled WGS sequence"/>
</dbReference>
<dbReference type="SUPFAM" id="SSF53335">
    <property type="entry name" value="S-adenosyl-L-methionine-dependent methyltransferases"/>
    <property type="match status" value="1"/>
</dbReference>
<dbReference type="CDD" id="cd02440">
    <property type="entry name" value="AdoMet_MTases"/>
    <property type="match status" value="1"/>
</dbReference>
<protein>
    <recommendedName>
        <fullName evidence="1">Methyltransferase type 11 domain-containing protein</fullName>
    </recommendedName>
</protein>
<dbReference type="PANTHER" id="PTHR43464">
    <property type="entry name" value="METHYLTRANSFERASE"/>
    <property type="match status" value="1"/>
</dbReference>
<gene>
    <name evidence="2" type="ORF">FDG2_5872</name>
</gene>
<dbReference type="PANTHER" id="PTHR43464:SF82">
    <property type="entry name" value="METHYLTRANSFERASE DOMAIN-CONTAINING PROTEIN"/>
    <property type="match status" value="1"/>
</dbReference>
<dbReference type="InterPro" id="IPR029063">
    <property type="entry name" value="SAM-dependent_MTases_sf"/>
</dbReference>
<dbReference type="Pfam" id="PF08241">
    <property type="entry name" value="Methyltransf_11"/>
    <property type="match status" value="1"/>
</dbReference>
<organism evidence="2 3">
    <name type="scientific">Candidatus Protofrankia californiensis</name>
    <dbReference type="NCBI Taxonomy" id="1839754"/>
    <lineage>
        <taxon>Bacteria</taxon>
        <taxon>Bacillati</taxon>
        <taxon>Actinomycetota</taxon>
        <taxon>Actinomycetes</taxon>
        <taxon>Frankiales</taxon>
        <taxon>Frankiaceae</taxon>
        <taxon>Protofrankia</taxon>
    </lineage>
</organism>
<name>A0A1C3PFR6_9ACTN</name>
<dbReference type="AlphaFoldDB" id="A0A1C3PFR6"/>
<accession>A0A1C3PFR6</accession>
<dbReference type="Gene3D" id="3.40.50.150">
    <property type="entry name" value="Vaccinia Virus protein VP39"/>
    <property type="match status" value="1"/>
</dbReference>
<feature type="domain" description="Methyltransferase type 11" evidence="1">
    <location>
        <begin position="66"/>
        <end position="163"/>
    </location>
</feature>
<proteinExistence type="predicted"/>
<evidence type="ECO:0000313" key="2">
    <source>
        <dbReference type="EMBL" id="SBW28693.1"/>
    </source>
</evidence>
<evidence type="ECO:0000259" key="1">
    <source>
        <dbReference type="Pfam" id="PF08241"/>
    </source>
</evidence>